<accession>A0A852ZDU1</accession>
<organism evidence="1 2">
    <name type="scientific">Actinopolymorpha rutila</name>
    <dbReference type="NCBI Taxonomy" id="446787"/>
    <lineage>
        <taxon>Bacteria</taxon>
        <taxon>Bacillati</taxon>
        <taxon>Actinomycetota</taxon>
        <taxon>Actinomycetes</taxon>
        <taxon>Propionibacteriales</taxon>
        <taxon>Actinopolymorphaceae</taxon>
        <taxon>Actinopolymorpha</taxon>
    </lineage>
</organism>
<dbReference type="AlphaFoldDB" id="A0A852ZDU1"/>
<dbReference type="InterPro" id="IPR008775">
    <property type="entry name" value="Phytyl_CoA_dOase-like"/>
</dbReference>
<gene>
    <name evidence="1" type="ORF">F4554_003979</name>
</gene>
<dbReference type="Proteomes" id="UP000579605">
    <property type="component" value="Unassembled WGS sequence"/>
</dbReference>
<evidence type="ECO:0000313" key="2">
    <source>
        <dbReference type="Proteomes" id="UP000579605"/>
    </source>
</evidence>
<dbReference type="Pfam" id="PF05721">
    <property type="entry name" value="PhyH"/>
    <property type="match status" value="1"/>
</dbReference>
<dbReference type="SUPFAM" id="SSF51197">
    <property type="entry name" value="Clavaminate synthase-like"/>
    <property type="match status" value="1"/>
</dbReference>
<name>A0A852ZDU1_9ACTN</name>
<dbReference type="Gene3D" id="2.60.120.620">
    <property type="entry name" value="q2cbj1_9rhob like domain"/>
    <property type="match status" value="1"/>
</dbReference>
<keyword evidence="2" id="KW-1185">Reference proteome</keyword>
<evidence type="ECO:0008006" key="3">
    <source>
        <dbReference type="Google" id="ProtNLM"/>
    </source>
</evidence>
<dbReference type="GO" id="GO:0016706">
    <property type="term" value="F:2-oxoglutarate-dependent dioxygenase activity"/>
    <property type="evidence" value="ECO:0007669"/>
    <property type="project" value="UniProtKB-ARBA"/>
</dbReference>
<comment type="caution">
    <text evidence="1">The sequence shown here is derived from an EMBL/GenBank/DDBJ whole genome shotgun (WGS) entry which is preliminary data.</text>
</comment>
<evidence type="ECO:0000313" key="1">
    <source>
        <dbReference type="EMBL" id="NYH91341.1"/>
    </source>
</evidence>
<dbReference type="EMBL" id="JACBZH010000001">
    <property type="protein sequence ID" value="NYH91341.1"/>
    <property type="molecule type" value="Genomic_DNA"/>
</dbReference>
<dbReference type="RefSeq" id="WP_179788933.1">
    <property type="nucleotide sequence ID" value="NZ_BAAARR010000023.1"/>
</dbReference>
<proteinExistence type="predicted"/>
<protein>
    <recommendedName>
        <fullName evidence="3">Phytanoyl-CoA dioxygenase (PhyH)</fullName>
    </recommendedName>
</protein>
<reference evidence="1 2" key="1">
    <citation type="submission" date="2020-07" db="EMBL/GenBank/DDBJ databases">
        <title>Sequencing the genomes of 1000 actinobacteria strains.</title>
        <authorList>
            <person name="Klenk H.-P."/>
        </authorList>
    </citation>
    <scope>NUCLEOTIDE SEQUENCE [LARGE SCALE GENOMIC DNA]</scope>
    <source>
        <strain evidence="1 2">DSM 18448</strain>
    </source>
</reference>
<sequence>MLTDEQMAQFELHGLLPLPRTVPMAEAQAMRDRLWAFLSFTHGRRSDDPATWEPIEGRTGFKTLMRTGAFDGLSAYLSEPITDLLGTTWAPPAHWGHPLVTFPDPDQQWAIPARRWHVDSTQWSTGAVPGVVAFTFLDEVRPRGGGTLVMAGSHRLTWQLCLQAGGFMKTNSMKAVLADRHSWFADLWREPVTGEDQLRRYLDEGADIEGTHVRVVELCGRPGDVVLMNQRMLHVAAPNTLDTPRMMLSDFITRNPDGEPDSNYA</sequence>